<evidence type="ECO:0000259" key="13">
    <source>
        <dbReference type="Pfam" id="PF00441"/>
    </source>
</evidence>
<proteinExistence type="inferred from homology"/>
<dbReference type="EC" id="1.3.8.11" evidence="7"/>
<dbReference type="Pfam" id="PF02770">
    <property type="entry name" value="Acyl-CoA_dh_M"/>
    <property type="match status" value="1"/>
</dbReference>
<dbReference type="InterPro" id="IPR037069">
    <property type="entry name" value="AcylCoA_DH/ox_N_sf"/>
</dbReference>
<dbReference type="InterPro" id="IPR009075">
    <property type="entry name" value="AcylCo_DH/oxidase_C"/>
</dbReference>
<accession>A0A1N6QD08</accession>
<dbReference type="Pfam" id="PF02771">
    <property type="entry name" value="Acyl-CoA_dh_N"/>
    <property type="match status" value="1"/>
</dbReference>
<dbReference type="InterPro" id="IPR009100">
    <property type="entry name" value="AcylCoA_DH/oxidase_NM_dom_sf"/>
</dbReference>
<dbReference type="SUPFAM" id="SSF56645">
    <property type="entry name" value="Acyl-CoA dehydrogenase NM domain-like"/>
    <property type="match status" value="1"/>
</dbReference>
<dbReference type="PANTHER" id="PTHR43884:SF12">
    <property type="entry name" value="ISOVALERYL-COA DEHYDROGENASE, MITOCHONDRIAL-RELATED"/>
    <property type="match status" value="1"/>
</dbReference>
<dbReference type="InterPro" id="IPR046373">
    <property type="entry name" value="Acyl-CoA_Oxase/DH_mid-dom_sf"/>
</dbReference>
<dbReference type="InterPro" id="IPR013786">
    <property type="entry name" value="AcylCoA_DH/ox_N"/>
</dbReference>
<evidence type="ECO:0000256" key="3">
    <source>
        <dbReference type="ARBA" id="ARBA00022630"/>
    </source>
</evidence>
<evidence type="ECO:0000256" key="6">
    <source>
        <dbReference type="ARBA" id="ARBA00052938"/>
    </source>
</evidence>
<comment type="similarity">
    <text evidence="2 12">Belongs to the acyl-CoA dehydrogenase family.</text>
</comment>
<dbReference type="FunFam" id="1.10.540.10:FF:000002">
    <property type="entry name" value="Acyl-CoA dehydrogenase FadE19"/>
    <property type="match status" value="1"/>
</dbReference>
<dbReference type="EC" id="3.13.1.4" evidence="8"/>
<dbReference type="EMBL" id="FTMC01000003">
    <property type="protein sequence ID" value="SIQ14479.1"/>
    <property type="molecule type" value="Genomic_DNA"/>
</dbReference>
<evidence type="ECO:0000313" key="17">
    <source>
        <dbReference type="Proteomes" id="UP000186079"/>
    </source>
</evidence>
<organism evidence="16 17">
    <name type="scientific">Pseudomonas flexibilis</name>
    <dbReference type="NCBI Taxonomy" id="706570"/>
    <lineage>
        <taxon>Bacteria</taxon>
        <taxon>Pseudomonadati</taxon>
        <taxon>Pseudomonadota</taxon>
        <taxon>Gammaproteobacteria</taxon>
        <taxon>Pseudomonadales</taxon>
        <taxon>Pseudomonadaceae</taxon>
        <taxon>Pseudomonas</taxon>
    </lineage>
</organism>
<comment type="catalytic activity">
    <reaction evidence="6">
        <text>3-sulfinopropanoyl-CoA + H2O = propanoyl-CoA + sulfite + H(+)</text>
        <dbReference type="Rhea" id="RHEA:41624"/>
        <dbReference type="ChEBI" id="CHEBI:15377"/>
        <dbReference type="ChEBI" id="CHEBI:15378"/>
        <dbReference type="ChEBI" id="CHEBI:17359"/>
        <dbReference type="ChEBI" id="CHEBI:57392"/>
        <dbReference type="ChEBI" id="CHEBI:78349"/>
        <dbReference type="EC" id="3.13.1.4"/>
    </reaction>
    <physiologicalReaction direction="left-to-right" evidence="6">
        <dbReference type="Rhea" id="RHEA:41625"/>
    </physiologicalReaction>
</comment>
<dbReference type="PROSITE" id="PS00073">
    <property type="entry name" value="ACYL_COA_DH_2"/>
    <property type="match status" value="1"/>
</dbReference>
<dbReference type="RefSeq" id="WP_039561073.1">
    <property type="nucleotide sequence ID" value="NZ_FTMC01000003.1"/>
</dbReference>
<dbReference type="GO" id="GO:0050660">
    <property type="term" value="F:flavin adenine dinucleotide binding"/>
    <property type="evidence" value="ECO:0007669"/>
    <property type="project" value="InterPro"/>
</dbReference>
<dbReference type="PANTHER" id="PTHR43884">
    <property type="entry name" value="ACYL-COA DEHYDROGENASE"/>
    <property type="match status" value="1"/>
</dbReference>
<evidence type="ECO:0000256" key="4">
    <source>
        <dbReference type="ARBA" id="ARBA00022827"/>
    </source>
</evidence>
<comment type="cofactor">
    <cofactor evidence="1 12">
        <name>FAD</name>
        <dbReference type="ChEBI" id="CHEBI:57692"/>
    </cofactor>
</comment>
<evidence type="ECO:0000256" key="2">
    <source>
        <dbReference type="ARBA" id="ARBA00009347"/>
    </source>
</evidence>
<evidence type="ECO:0000256" key="10">
    <source>
        <dbReference type="ARBA" id="ARBA00068311"/>
    </source>
</evidence>
<keyword evidence="4 12" id="KW-0274">FAD</keyword>
<evidence type="ECO:0000256" key="12">
    <source>
        <dbReference type="RuleBase" id="RU362125"/>
    </source>
</evidence>
<evidence type="ECO:0000259" key="15">
    <source>
        <dbReference type="Pfam" id="PF02771"/>
    </source>
</evidence>
<sequence length="383" mass="41744">MHDIELTEEQRMIRDLARDFARAEIAPHAQAWEKAAWIDDATVAKLGELGLLGMIVPERWGGSYIDYVAYALAVEEISAGDGALGTLMSVHSSVGCGPILNYGTPEQQDTWLPELASGRAIGCFALTEPHAGSEAHNLRTRAVLDNGDWVLNGTKQFVSNGKRAKIAIVFAVTDPELGKKGLSAFLVPTDTPGFIVDRTEHKMGIRASDTCGVTLRDCRVPAANLLGPRGKGLAIALSNLEGGRIGIAAQALGIARAAFEAALVYARERIQFDKPIIEHQSVANLLADMHTRINAARLLILHAARLRSAELPCLSEASQAKLFASEMAEYVCSKAMQIHGGYGYLEDYPVERYYRDARITQIYEGTSEIQRLLIARELRNYGV</sequence>
<dbReference type="InterPro" id="IPR036250">
    <property type="entry name" value="AcylCo_DH-like_C"/>
</dbReference>
<feature type="domain" description="Acyl-CoA dehydrogenase/oxidase N-terminal" evidence="15">
    <location>
        <begin position="7"/>
        <end position="118"/>
    </location>
</feature>
<dbReference type="Gene3D" id="1.20.140.10">
    <property type="entry name" value="Butyryl-CoA Dehydrogenase, subunit A, domain 3"/>
    <property type="match status" value="1"/>
</dbReference>
<evidence type="ECO:0000313" key="16">
    <source>
        <dbReference type="EMBL" id="SIQ14479.1"/>
    </source>
</evidence>
<reference evidence="16 17" key="1">
    <citation type="submission" date="2017-01" db="EMBL/GenBank/DDBJ databases">
        <authorList>
            <person name="Mah S.A."/>
            <person name="Swanson W.J."/>
            <person name="Moy G.W."/>
            <person name="Vacquier V.D."/>
        </authorList>
    </citation>
    <scope>NUCLEOTIDE SEQUENCE [LARGE SCALE GENOMIC DNA]</scope>
    <source>
        <strain evidence="16 17">ATCC 29606</strain>
    </source>
</reference>
<dbReference type="SUPFAM" id="SSF47203">
    <property type="entry name" value="Acyl-CoA dehydrogenase C-terminal domain-like"/>
    <property type="match status" value="1"/>
</dbReference>
<dbReference type="AlphaFoldDB" id="A0A1N6QD08"/>
<dbReference type="FunFam" id="2.40.110.10:FF:000009">
    <property type="entry name" value="Acyl-CoA dehydrogenase"/>
    <property type="match status" value="1"/>
</dbReference>
<dbReference type="Proteomes" id="UP000186079">
    <property type="component" value="Unassembled WGS sequence"/>
</dbReference>
<dbReference type="PIRSF" id="PIRSF016578">
    <property type="entry name" value="HsaA"/>
    <property type="match status" value="1"/>
</dbReference>
<dbReference type="FunFam" id="1.20.140.10:FF:000004">
    <property type="entry name" value="Acyl-CoA dehydrogenase FadE25"/>
    <property type="match status" value="1"/>
</dbReference>
<evidence type="ECO:0000256" key="8">
    <source>
        <dbReference type="ARBA" id="ARBA00066461"/>
    </source>
</evidence>
<protein>
    <recommendedName>
        <fullName evidence="10">3-sulfinopropanoyl-CoA desulfinase</fullName>
        <ecNumber evidence="7">1.3.8.11</ecNumber>
        <ecNumber evidence="8">3.13.1.4</ecNumber>
    </recommendedName>
    <alternativeName>
        <fullName evidence="11">3-sulfinopropionyl coenzyme A desulfinase</fullName>
    </alternativeName>
    <alternativeName>
        <fullName evidence="9">Cyclohexane-1-carbonyl-CoA dehydrogenase</fullName>
    </alternativeName>
</protein>
<keyword evidence="5 12" id="KW-0560">Oxidoreductase</keyword>
<dbReference type="InterPro" id="IPR006089">
    <property type="entry name" value="Acyl-CoA_DH_CS"/>
</dbReference>
<evidence type="ECO:0000256" key="7">
    <source>
        <dbReference type="ARBA" id="ARBA00066361"/>
    </source>
</evidence>
<dbReference type="InterPro" id="IPR006091">
    <property type="entry name" value="Acyl-CoA_Oxase/DH_mid-dom"/>
</dbReference>
<gene>
    <name evidence="16" type="ORF">SAMN05421672_103154</name>
</gene>
<dbReference type="Gene3D" id="1.10.540.10">
    <property type="entry name" value="Acyl-CoA dehydrogenase/oxidase, N-terminal domain"/>
    <property type="match status" value="1"/>
</dbReference>
<dbReference type="Pfam" id="PF00441">
    <property type="entry name" value="Acyl-CoA_dh_1"/>
    <property type="match status" value="1"/>
</dbReference>
<dbReference type="Gene3D" id="2.40.110.10">
    <property type="entry name" value="Butyryl-CoA Dehydrogenase, subunit A, domain 2"/>
    <property type="match status" value="1"/>
</dbReference>
<evidence type="ECO:0000256" key="1">
    <source>
        <dbReference type="ARBA" id="ARBA00001974"/>
    </source>
</evidence>
<evidence type="ECO:0000256" key="9">
    <source>
        <dbReference type="ARBA" id="ARBA00067292"/>
    </source>
</evidence>
<feature type="domain" description="Acyl-CoA oxidase/dehydrogenase middle" evidence="14">
    <location>
        <begin position="123"/>
        <end position="218"/>
    </location>
</feature>
<feature type="domain" description="Acyl-CoA dehydrogenase/oxidase C-terminal" evidence="13">
    <location>
        <begin position="230"/>
        <end position="378"/>
    </location>
</feature>
<dbReference type="GO" id="GO:0003995">
    <property type="term" value="F:acyl-CoA dehydrogenase activity"/>
    <property type="evidence" value="ECO:0007669"/>
    <property type="project" value="InterPro"/>
</dbReference>
<keyword evidence="3 12" id="KW-0285">Flavoprotein</keyword>
<evidence type="ECO:0000256" key="11">
    <source>
        <dbReference type="ARBA" id="ARBA00075603"/>
    </source>
</evidence>
<evidence type="ECO:0000259" key="14">
    <source>
        <dbReference type="Pfam" id="PF02770"/>
    </source>
</evidence>
<name>A0A1N6QD08_9PSED</name>
<evidence type="ECO:0000256" key="5">
    <source>
        <dbReference type="ARBA" id="ARBA00023002"/>
    </source>
</evidence>